<dbReference type="OMA" id="WRIDENP"/>
<name>W1PTB9_AMBTC</name>
<evidence type="ECO:0000313" key="3">
    <source>
        <dbReference type="Proteomes" id="UP000017836"/>
    </source>
</evidence>
<evidence type="ECO:0000256" key="1">
    <source>
        <dbReference type="SAM" id="MobiDB-lite"/>
    </source>
</evidence>
<keyword evidence="3" id="KW-1185">Reference proteome</keyword>
<dbReference type="InterPro" id="IPR008183">
    <property type="entry name" value="Aldose_1/G6P_1-epimerase"/>
</dbReference>
<sequence>MGHSADWVQRASVEVAKDWNGIVQVALREPRGASARVSLHGGQAIFKPPKAMRGGIPICFPQFGSCGLLEQHGFARNKVWTSDDDPPPFSANACNTKSAVDLLLKPSEDDLNCWPHNFEFRLRVALGVGGDLAMISCIRNVDSKPFSFSFAYHAYFSVSDISEVRIEGLETLDYLDNLCHRERFTEQGDAITFESEHLQRHLSLCSSLPHGNSESQQNWGPIILSSFSSLLCFERDHSKLAAPFFLSCTTPVSYGTALSSTEGFYGPTGPRIEGKPGGLRGAGGEEGKPGGLRGAGGEAGSKGKEE</sequence>
<dbReference type="EMBL" id="KI392738">
    <property type="protein sequence ID" value="ERN10956.1"/>
    <property type="molecule type" value="Genomic_DNA"/>
</dbReference>
<dbReference type="Proteomes" id="UP000017836">
    <property type="component" value="Unassembled WGS sequence"/>
</dbReference>
<dbReference type="GO" id="GO:0005975">
    <property type="term" value="P:carbohydrate metabolic process"/>
    <property type="evidence" value="ECO:0007669"/>
    <property type="project" value="InterPro"/>
</dbReference>
<dbReference type="eggNOG" id="KOG1594">
    <property type="taxonomic scope" value="Eukaryota"/>
</dbReference>
<dbReference type="Pfam" id="PF01263">
    <property type="entry name" value="Aldose_epim"/>
    <property type="match status" value="1"/>
</dbReference>
<feature type="compositionally biased region" description="Gly residues" evidence="1">
    <location>
        <begin position="289"/>
        <end position="300"/>
    </location>
</feature>
<dbReference type="Gramene" id="ERN10956">
    <property type="protein sequence ID" value="ERN10956"/>
    <property type="gene ID" value="AMTR_s00158p00073760"/>
</dbReference>
<gene>
    <name evidence="2" type="ORF">AMTR_s00158p00073760</name>
</gene>
<dbReference type="GO" id="GO:0005737">
    <property type="term" value="C:cytoplasm"/>
    <property type="evidence" value="ECO:0000318"/>
    <property type="project" value="GO_Central"/>
</dbReference>
<protein>
    <recommendedName>
        <fullName evidence="4">Glucose-6-phosphate 1-epimerase</fullName>
    </recommendedName>
</protein>
<dbReference type="HOGENOM" id="CLU_910126_0_0_1"/>
<dbReference type="InterPro" id="IPR014718">
    <property type="entry name" value="GH-type_carb-bd"/>
</dbReference>
<reference evidence="3" key="1">
    <citation type="journal article" date="2013" name="Science">
        <title>The Amborella genome and the evolution of flowering plants.</title>
        <authorList>
            <consortium name="Amborella Genome Project"/>
        </authorList>
    </citation>
    <scope>NUCLEOTIDE SEQUENCE [LARGE SCALE GENOMIC DNA]</scope>
</reference>
<dbReference type="PANTHER" id="PTHR11122">
    <property type="entry name" value="APOSPORY-ASSOCIATED PROTEIN C-RELATED"/>
    <property type="match status" value="1"/>
</dbReference>
<dbReference type="STRING" id="13333.W1PTB9"/>
<dbReference type="PANTHER" id="PTHR11122:SF10">
    <property type="entry name" value="GLUCOSE-6-PHOSPHATE 1-EPIMERASE"/>
    <property type="match status" value="1"/>
</dbReference>
<dbReference type="SUPFAM" id="SSF74650">
    <property type="entry name" value="Galactose mutarotase-like"/>
    <property type="match status" value="1"/>
</dbReference>
<proteinExistence type="predicted"/>
<dbReference type="GO" id="GO:0030246">
    <property type="term" value="F:carbohydrate binding"/>
    <property type="evidence" value="ECO:0007669"/>
    <property type="project" value="InterPro"/>
</dbReference>
<feature type="region of interest" description="Disordered" evidence="1">
    <location>
        <begin position="263"/>
        <end position="306"/>
    </location>
</feature>
<dbReference type="AlphaFoldDB" id="W1PTB9"/>
<dbReference type="Gene3D" id="2.70.98.10">
    <property type="match status" value="1"/>
</dbReference>
<evidence type="ECO:0000313" key="2">
    <source>
        <dbReference type="EMBL" id="ERN10956.1"/>
    </source>
</evidence>
<organism evidence="2 3">
    <name type="scientific">Amborella trichopoda</name>
    <dbReference type="NCBI Taxonomy" id="13333"/>
    <lineage>
        <taxon>Eukaryota</taxon>
        <taxon>Viridiplantae</taxon>
        <taxon>Streptophyta</taxon>
        <taxon>Embryophyta</taxon>
        <taxon>Tracheophyta</taxon>
        <taxon>Spermatophyta</taxon>
        <taxon>Magnoliopsida</taxon>
        <taxon>Amborellales</taxon>
        <taxon>Amborellaceae</taxon>
        <taxon>Amborella</taxon>
    </lineage>
</organism>
<evidence type="ECO:0008006" key="4">
    <source>
        <dbReference type="Google" id="ProtNLM"/>
    </source>
</evidence>
<dbReference type="InterPro" id="IPR011013">
    <property type="entry name" value="Gal_mutarotase_sf_dom"/>
</dbReference>
<accession>W1PTB9</accession>
<dbReference type="GO" id="GO:0047938">
    <property type="term" value="F:glucose-6-phosphate 1-epimerase activity"/>
    <property type="evidence" value="ECO:0000318"/>
    <property type="project" value="GO_Central"/>
</dbReference>